<dbReference type="GO" id="GO:0006777">
    <property type="term" value="P:Mo-molybdopterin cofactor biosynthetic process"/>
    <property type="evidence" value="ECO:0007669"/>
    <property type="project" value="UniProtKB-UniRule"/>
</dbReference>
<dbReference type="HAMAP" id="MF_03051">
    <property type="entry name" value="MOCS2A"/>
    <property type="match status" value="1"/>
</dbReference>
<dbReference type="Pfam" id="PF04912">
    <property type="entry name" value="Dynamitin"/>
    <property type="match status" value="1"/>
</dbReference>
<dbReference type="GO" id="GO:0000166">
    <property type="term" value="F:nucleotide binding"/>
    <property type="evidence" value="ECO:0007669"/>
    <property type="project" value="UniProtKB-KW"/>
</dbReference>
<protein>
    <recommendedName>
        <fullName evidence="5">Molybdopterin synthase sulfur carrier subunit</fullName>
    </recommendedName>
    <alternativeName>
        <fullName evidence="5">Common component for nitrate reductase and xanthine dehydrogenase protein G</fullName>
    </alternativeName>
    <alternativeName>
        <fullName evidence="5">Molybdenum cofactor synthesis protein 2 small subunit</fullName>
    </alternativeName>
    <alternativeName>
        <fullName evidence="5">Molybdenum cofactor synthesis protein 2A</fullName>
    </alternativeName>
    <alternativeName>
        <fullName evidence="5">Sulfur carrier protein MOCS2A</fullName>
        <shortName evidence="5">MOCS2A</shortName>
    </alternativeName>
</protein>
<dbReference type="GO" id="GO:1990140">
    <property type="term" value="C:molybdopterin synthase complex"/>
    <property type="evidence" value="ECO:0007669"/>
    <property type="project" value="UniProtKB-UniRule"/>
</dbReference>
<comment type="similarity">
    <text evidence="5">Belongs to the MoaD family. MOCS2A subfamily.</text>
</comment>
<comment type="subunit">
    <text evidence="5">Heterotetramer; composed of 2 small (MOCS2A) and 2 large (MOCS2B) subunits.</text>
</comment>
<feature type="compositionally biased region" description="Basic and acidic residues" evidence="6">
    <location>
        <begin position="300"/>
        <end position="311"/>
    </location>
</feature>
<feature type="region of interest" description="Disordered" evidence="6">
    <location>
        <begin position="300"/>
        <end position="323"/>
    </location>
</feature>
<dbReference type="Pfam" id="PF02597">
    <property type="entry name" value="ThiS"/>
    <property type="match status" value="1"/>
</dbReference>
<dbReference type="InterPro" id="IPR016155">
    <property type="entry name" value="Mopterin_synth/thiamin_S_b"/>
</dbReference>
<dbReference type="CDD" id="cd00754">
    <property type="entry name" value="Ubl_MoaD"/>
    <property type="match status" value="1"/>
</dbReference>
<evidence type="ECO:0000256" key="2">
    <source>
        <dbReference type="ARBA" id="ARBA00022490"/>
    </source>
</evidence>
<feature type="region of interest" description="Disordered" evidence="6">
    <location>
        <begin position="133"/>
        <end position="158"/>
    </location>
</feature>
<keyword evidence="3 5" id="KW-0597">Phosphoprotein</keyword>
<evidence type="ECO:0000256" key="3">
    <source>
        <dbReference type="ARBA" id="ARBA00022553"/>
    </source>
</evidence>
<feature type="compositionally biased region" description="Acidic residues" evidence="6">
    <location>
        <begin position="106"/>
        <end position="119"/>
    </location>
</feature>
<evidence type="ECO:0000313" key="8">
    <source>
        <dbReference type="Proteomes" id="UP000696573"/>
    </source>
</evidence>
<feature type="modified residue" description="1-thioglycine; alternate" evidence="5">
    <location>
        <position position="533"/>
    </location>
</feature>
<dbReference type="InterPro" id="IPR028133">
    <property type="entry name" value="Dynamitin"/>
</dbReference>
<dbReference type="InterPro" id="IPR003749">
    <property type="entry name" value="ThiS/MoaD-like"/>
</dbReference>
<keyword evidence="4 5" id="KW-0501">Molybdenum cofactor biosynthesis</keyword>
<evidence type="ECO:0000256" key="4">
    <source>
        <dbReference type="ARBA" id="ARBA00023150"/>
    </source>
</evidence>
<feature type="region of interest" description="Disordered" evidence="6">
    <location>
        <begin position="1"/>
        <end position="20"/>
    </location>
</feature>
<keyword evidence="8" id="KW-1185">Reference proteome</keyword>
<accession>A0A9N9V9X8</accession>
<comment type="function">
    <text evidence="5">Acts as a sulfur carrier required for molybdopterin biosynthesis. Component of the molybdopterin synthase complex that catalyzes the conversion of precursor Z into molybdopterin by mediating the incorporation of 2 sulfur atoms into precursor Z to generate a dithiolene group. In the complex, serves as sulfur donor by being thiocarboxylated (-COSH) at its C-terminus by UBA4. After interaction with MOCS2B, the sulfur is then transferred to precursor Z to form molybdopterin.</text>
</comment>
<reference evidence="7" key="1">
    <citation type="submission" date="2021-10" db="EMBL/GenBank/DDBJ databases">
        <authorList>
            <person name="Piombo E."/>
        </authorList>
    </citation>
    <scope>NUCLEOTIDE SEQUENCE</scope>
</reference>
<dbReference type="Proteomes" id="UP000696573">
    <property type="component" value="Unassembled WGS sequence"/>
</dbReference>
<feature type="compositionally biased region" description="Basic residues" evidence="6">
    <location>
        <begin position="91"/>
        <end position="101"/>
    </location>
</feature>
<comment type="PTM">
    <text evidence="5">C-terminal thiocarboxylation occurs in 2 steps, it is first acyl-adenylated (-COAMP) via the hesA/moeB/thiF part of UBA4, then thiocarboxylated (-COSH) via the rhodanese domain of UBA4.</text>
</comment>
<dbReference type="InterPro" id="IPR028887">
    <property type="entry name" value="MOCS2A_euk"/>
</dbReference>
<dbReference type="SUPFAM" id="SSF54285">
    <property type="entry name" value="MoaD/ThiS"/>
    <property type="match status" value="1"/>
</dbReference>
<dbReference type="PANTHER" id="PTHR15346">
    <property type="entry name" value="DYNACTIN SUBUNIT"/>
    <property type="match status" value="1"/>
</dbReference>
<feature type="region of interest" description="Disordered" evidence="6">
    <location>
        <begin position="89"/>
        <end position="119"/>
    </location>
</feature>
<dbReference type="GO" id="GO:0005869">
    <property type="term" value="C:dynactin complex"/>
    <property type="evidence" value="ECO:0007669"/>
    <property type="project" value="InterPro"/>
</dbReference>
<dbReference type="EMBL" id="CABFNQ020000555">
    <property type="protein sequence ID" value="CAH0019457.1"/>
    <property type="molecule type" value="Genomic_DNA"/>
</dbReference>
<keyword evidence="2 5" id="KW-0963">Cytoplasm</keyword>
<feature type="compositionally biased region" description="Basic and acidic residues" evidence="6">
    <location>
        <begin position="133"/>
        <end position="142"/>
    </location>
</feature>
<evidence type="ECO:0000256" key="6">
    <source>
        <dbReference type="SAM" id="MobiDB-lite"/>
    </source>
</evidence>
<dbReference type="AlphaFoldDB" id="A0A9N9V9X8"/>
<organism evidence="7 8">
    <name type="scientific">Clonostachys rhizophaga</name>
    <dbReference type="NCBI Taxonomy" id="160324"/>
    <lineage>
        <taxon>Eukaryota</taxon>
        <taxon>Fungi</taxon>
        <taxon>Dikarya</taxon>
        <taxon>Ascomycota</taxon>
        <taxon>Pezizomycotina</taxon>
        <taxon>Sordariomycetes</taxon>
        <taxon>Hypocreomycetidae</taxon>
        <taxon>Hypocreales</taxon>
        <taxon>Bionectriaceae</taxon>
        <taxon>Clonostachys</taxon>
    </lineage>
</organism>
<dbReference type="OrthoDB" id="4977at2759"/>
<name>A0A9N9V9X8_9HYPO</name>
<gene>
    <name evidence="5" type="primary">cnxG</name>
    <name evidence="7" type="ORF">CRHIZ90672A_00010175</name>
</gene>
<sequence length="533" mass="58619">MAARERKYAGLPDMDDAPDIYETPELTDDVSTVPTTTAHTQSDDEFFDVEDDTQPISRSRLRINEARSRFMPANVDASSVDFSDRVDGKRKSYKASSRRQRILQDGTEELGDLSDDDDDESLERRIARLKREVEEAKDEYSRRKATASSTEAGDSDAATERLDNLSQVLLQISQPLGVTTALRPTQRAPEPAQADDAELSGEKGATYTITYAPSYEQTHALAKAADFDRRLLLLEKGLGISSASIPEANSEGIPRAVLPTLDSLDKQITTLSQATTANLDAISRRVRTLALEQDKLNESREKAKTLREELGKQVSTPGEEDSEQDAKINALYAILPTIENLTPMLPPLLDRLRSLKAIHADAATASETLDRIQKDQADMAAELKQWRSGIEKMESTMGKGDETVKSNMKVMQGWVKDLEERMSKLNYLVQHPITMAAATPDTGVEYFDILYFAGASSITGKEREQLHAPLPLSLLFAQLESTYPGIKTQILDSCLVTVNLDYIDVPAETAAEGEGLVIQPGDEVAIIPPVSSG</sequence>
<evidence type="ECO:0000256" key="5">
    <source>
        <dbReference type="HAMAP-Rule" id="MF_03051"/>
    </source>
</evidence>
<feature type="modified residue" description="Glycyl adenylate; alternate" evidence="5">
    <location>
        <position position="533"/>
    </location>
</feature>
<dbReference type="GO" id="GO:0030366">
    <property type="term" value="F:molybdopterin synthase activity"/>
    <property type="evidence" value="ECO:0007669"/>
    <property type="project" value="UniProtKB-UniRule"/>
</dbReference>
<dbReference type="InterPro" id="IPR012675">
    <property type="entry name" value="Beta-grasp_dom_sf"/>
</dbReference>
<comment type="subcellular location">
    <subcellularLocation>
        <location evidence="1 5">Cytoplasm</location>
    </subcellularLocation>
</comment>
<keyword evidence="5" id="KW-0547">Nucleotide-binding</keyword>
<comment type="caution">
    <text evidence="7">The sequence shown here is derived from an EMBL/GenBank/DDBJ whole genome shotgun (WGS) entry which is preliminary data.</text>
</comment>
<evidence type="ECO:0000256" key="1">
    <source>
        <dbReference type="ARBA" id="ARBA00004496"/>
    </source>
</evidence>
<comment type="pathway">
    <text evidence="5">Cofactor biosynthesis; molybdopterin biosynthesis.</text>
</comment>
<dbReference type="Gene3D" id="3.10.20.30">
    <property type="match status" value="1"/>
</dbReference>
<proteinExistence type="inferred from homology"/>
<evidence type="ECO:0000313" key="7">
    <source>
        <dbReference type="EMBL" id="CAH0019457.1"/>
    </source>
</evidence>
<dbReference type="GO" id="GO:0007017">
    <property type="term" value="P:microtubule-based process"/>
    <property type="evidence" value="ECO:0007669"/>
    <property type="project" value="InterPro"/>
</dbReference>